<comment type="caution">
    <text evidence="2">The sequence shown here is derived from an EMBL/GenBank/DDBJ whole genome shotgun (WGS) entry which is preliminary data.</text>
</comment>
<evidence type="ECO:0000313" key="3">
    <source>
        <dbReference type="Proteomes" id="UP001263371"/>
    </source>
</evidence>
<dbReference type="Gene3D" id="1.25.40.10">
    <property type="entry name" value="Tetratricopeptide repeat domain"/>
    <property type="match status" value="1"/>
</dbReference>
<sequence length="171" mass="19079">MPDERWMRHMDDWQSRVDAVWADDALSPTEVISRIDELAAERPDDDAVALFERAGARDSAGVEDEAEVLYRRALEIGLDDERRTRATIQLASTIRNLGKTEEALGMLRAEYEREPRGELHDAAAAFYALALVSSGEPEQAASVALQALAPHLPRYTRSVTGYAREIADDPR</sequence>
<feature type="domain" description="Tetratrico peptide repeat group 5" evidence="1">
    <location>
        <begin position="48"/>
        <end position="165"/>
    </location>
</feature>
<keyword evidence="3" id="KW-1185">Reference proteome</keyword>
<reference evidence="2 3" key="1">
    <citation type="submission" date="2023-09" db="EMBL/GenBank/DDBJ databases">
        <title>Microbacterium fusihabitans sp. nov., Microbacterium phycihabitans sp. nov., and Microbacterium cervinum sp. nov., isolated from dried seaweeds of beach.</title>
        <authorList>
            <person name="Lee S.D."/>
        </authorList>
    </citation>
    <scope>NUCLEOTIDE SEQUENCE [LARGE SCALE GENOMIC DNA]</scope>
    <source>
        <strain evidence="2 3">KSW4-17</strain>
    </source>
</reference>
<name>A0ABU3TAL9_9MICO</name>
<evidence type="ECO:0000313" key="2">
    <source>
        <dbReference type="EMBL" id="MDU0368419.1"/>
    </source>
</evidence>
<dbReference type="InterPro" id="IPR041656">
    <property type="entry name" value="TPR_5"/>
</dbReference>
<proteinExistence type="predicted"/>
<dbReference type="EMBL" id="JAWDIS010000003">
    <property type="protein sequence ID" value="MDU0368419.1"/>
    <property type="molecule type" value="Genomic_DNA"/>
</dbReference>
<protein>
    <submittedName>
        <fullName evidence="2">Tetratricopeptide repeat protein</fullName>
    </submittedName>
</protein>
<dbReference type="Proteomes" id="UP001263371">
    <property type="component" value="Unassembled WGS sequence"/>
</dbReference>
<organism evidence="2 3">
    <name type="scientific">Microbacterium galbum</name>
    <dbReference type="NCBI Taxonomy" id="3075994"/>
    <lineage>
        <taxon>Bacteria</taxon>
        <taxon>Bacillati</taxon>
        <taxon>Actinomycetota</taxon>
        <taxon>Actinomycetes</taxon>
        <taxon>Micrococcales</taxon>
        <taxon>Microbacteriaceae</taxon>
        <taxon>Microbacterium</taxon>
    </lineage>
</organism>
<accession>A0ABU3TAL9</accession>
<dbReference type="Pfam" id="PF12688">
    <property type="entry name" value="TPR_5"/>
    <property type="match status" value="1"/>
</dbReference>
<gene>
    <name evidence="2" type="ORF">RWH45_14470</name>
</gene>
<dbReference type="InterPro" id="IPR011990">
    <property type="entry name" value="TPR-like_helical_dom_sf"/>
</dbReference>
<dbReference type="SUPFAM" id="SSF48452">
    <property type="entry name" value="TPR-like"/>
    <property type="match status" value="1"/>
</dbReference>
<evidence type="ECO:0000259" key="1">
    <source>
        <dbReference type="Pfam" id="PF12688"/>
    </source>
</evidence>
<dbReference type="RefSeq" id="WP_315995587.1">
    <property type="nucleotide sequence ID" value="NZ_JAWDIS010000003.1"/>
</dbReference>